<evidence type="ECO:0000256" key="1">
    <source>
        <dbReference type="ARBA" id="ARBA00004141"/>
    </source>
</evidence>
<dbReference type="InterPro" id="IPR006534">
    <property type="entry name" value="P-type_ATPase_IIIA"/>
</dbReference>
<dbReference type="FunFam" id="2.70.150.10:FF:000042">
    <property type="entry name" value="Plasma membrane ATPase"/>
    <property type="match status" value="1"/>
</dbReference>
<feature type="transmembrane region" description="Helical" evidence="12">
    <location>
        <begin position="688"/>
        <end position="716"/>
    </location>
</feature>
<dbReference type="PANTHER" id="PTHR42861">
    <property type="entry name" value="CALCIUM-TRANSPORTING ATPASE"/>
    <property type="match status" value="1"/>
</dbReference>
<evidence type="ECO:0000256" key="3">
    <source>
        <dbReference type="ARBA" id="ARBA00022553"/>
    </source>
</evidence>
<dbReference type="InterPro" id="IPR023299">
    <property type="entry name" value="ATPase_P-typ_cyto_dom_N"/>
</dbReference>
<evidence type="ECO:0000256" key="12">
    <source>
        <dbReference type="SAM" id="Phobius"/>
    </source>
</evidence>
<sequence>MGTPTNRSDSRLPGSKLANAPNIATASVPNTLAALNVTPDAGLTHAQVDTRRTAHGYNEVTEKRGHPALAFLRKFWGISAWMLELIMVLSAVLGNYTDLVVVGALLIINAVLSFAQERRAAGVVEALRKRLQVNARVLRDSKWQVIPARELVPGDIVRVRAGDIIPADVKLLLGTVSLDQSALTGESKEIPIEPGDVLPSGSIVRHGEGNGVVILTGAQTYFGRTTELVQEARPKLHIEAVVAKIVRWLFVIVGVLLAMVLVLSLIRGTPLLEMIPLLLVLLMSAVPVALPVMFTVSMAFGSKELARRGVLVTRLSAAEDAATMDVLCVDKTGTITMNQLAVTGVIPFEHATEADVLVAGALASQESDQDPIDLAFLAAAKAQHVFDDLAVTPVSFAPFDAKTRRTEAIVEQSGQRLRVMKGAVRTVAKACGLQPTEIVALDARVTASAAKGYRTLAVARGAENGTPVLLGLVTLYDPPRPDARQLIATLQEMGVRVKMLTGDALPVALEIGMGVGLGRIQRITDLKAPGTGTRDADLLADADGFAEVYPEDKYFVVKQLQAAGHVTGMTGDGVNDAPALRQAEVGIAVSTATDVAKGAASVVLTDAGLTNIVALVEQGRTIYQRILTWIINKISRTILKAAFVAIAFIVTGKFVVSAFAMLLLVFLTDFAKISLSTDNVKPSRNPETWNIGGFIAVSVVLGVAMVAETLFLLWIGWTKFDLATNNDALHTFSFLMLLYFAVFSVVSARERSWFWATLPSKTFMAALIADAITGTVLTFVGLKGLSPLPWWQTLAIFAYAVVSCLVLNDVLKVAMIRWRVTNAVAGKPVIAPAAPKG</sequence>
<reference evidence="14 15" key="1">
    <citation type="submission" date="2016-10" db="EMBL/GenBank/DDBJ databases">
        <authorList>
            <person name="de Groot N.N."/>
        </authorList>
    </citation>
    <scope>NUCLEOTIDE SEQUENCE [LARGE SCALE GENOMIC DNA]</scope>
    <source>
        <strain evidence="14 15">CGMCC 1.12097</strain>
    </source>
</reference>
<dbReference type="Pfam" id="PF00122">
    <property type="entry name" value="E1-E2_ATPase"/>
    <property type="match status" value="1"/>
</dbReference>
<dbReference type="PROSITE" id="PS00154">
    <property type="entry name" value="ATPASE_E1_E2"/>
    <property type="match status" value="1"/>
</dbReference>
<proteinExistence type="inferred from homology"/>
<comment type="subcellular location">
    <subcellularLocation>
        <location evidence="1">Membrane</location>
        <topology evidence="1">Multi-pass membrane protein</topology>
    </subcellularLocation>
</comment>
<dbReference type="NCBIfam" id="TIGR01494">
    <property type="entry name" value="ATPase_P-type"/>
    <property type="match status" value="2"/>
</dbReference>
<dbReference type="SUPFAM" id="SSF81653">
    <property type="entry name" value="Calcium ATPase, transduction domain A"/>
    <property type="match status" value="1"/>
</dbReference>
<dbReference type="InterPro" id="IPR008250">
    <property type="entry name" value="ATPase_P-typ_transduc_dom_A_sf"/>
</dbReference>
<dbReference type="Gene3D" id="3.40.1110.10">
    <property type="entry name" value="Calcium-transporting ATPase, cytoplasmic domain N"/>
    <property type="match status" value="1"/>
</dbReference>
<dbReference type="STRING" id="1165689.SAMN02927914_05649"/>
<dbReference type="Gene3D" id="1.20.1110.10">
    <property type="entry name" value="Calcium-transporting ATPase, transmembrane domain"/>
    <property type="match status" value="1"/>
</dbReference>
<keyword evidence="3" id="KW-0597">Phosphoprotein</keyword>
<feature type="domain" description="Cation-transporting P-type ATPase N-terminal" evidence="13">
    <location>
        <begin position="22"/>
        <end position="95"/>
    </location>
</feature>
<dbReference type="GO" id="GO:0120029">
    <property type="term" value="P:proton export across plasma membrane"/>
    <property type="evidence" value="ECO:0007669"/>
    <property type="project" value="InterPro"/>
</dbReference>
<keyword evidence="8" id="KW-0460">Magnesium</keyword>
<comment type="similarity">
    <text evidence="2">Belongs to the cation transport ATPase (P-type) (TC 3.A.3) family. Type IIIA subfamily.</text>
</comment>
<feature type="transmembrane region" description="Helical" evidence="12">
    <location>
        <begin position="278"/>
        <end position="300"/>
    </location>
</feature>
<keyword evidence="4 12" id="KW-0812">Transmembrane</keyword>
<dbReference type="GO" id="GO:0016887">
    <property type="term" value="F:ATP hydrolysis activity"/>
    <property type="evidence" value="ECO:0007669"/>
    <property type="project" value="InterPro"/>
</dbReference>
<dbReference type="SMART" id="SM00831">
    <property type="entry name" value="Cation_ATPase_N"/>
    <property type="match status" value="1"/>
</dbReference>
<organism evidence="14 15">
    <name type="scientific">Mesorhizobium qingshengii</name>
    <dbReference type="NCBI Taxonomy" id="1165689"/>
    <lineage>
        <taxon>Bacteria</taxon>
        <taxon>Pseudomonadati</taxon>
        <taxon>Pseudomonadota</taxon>
        <taxon>Alphaproteobacteria</taxon>
        <taxon>Hyphomicrobiales</taxon>
        <taxon>Phyllobacteriaceae</taxon>
        <taxon>Mesorhizobium</taxon>
    </lineage>
</organism>
<feature type="transmembrane region" description="Helical" evidence="12">
    <location>
        <begin position="790"/>
        <end position="811"/>
    </location>
</feature>
<dbReference type="InterPro" id="IPR044492">
    <property type="entry name" value="P_typ_ATPase_HD_dom"/>
</dbReference>
<dbReference type="SFLD" id="SFLDG00002">
    <property type="entry name" value="C1.7:_P-type_atpase_like"/>
    <property type="match status" value="1"/>
</dbReference>
<dbReference type="OrthoDB" id="391538at2"/>
<dbReference type="Proteomes" id="UP000198588">
    <property type="component" value="Unassembled WGS sequence"/>
</dbReference>
<feature type="transmembrane region" description="Helical" evidence="12">
    <location>
        <begin position="641"/>
        <end position="668"/>
    </location>
</feature>
<dbReference type="AlphaFoldDB" id="A0A1G5ZNU8"/>
<dbReference type="RefSeq" id="WP_091585080.1">
    <property type="nucleotide sequence ID" value="NZ_FMXM01000024.1"/>
</dbReference>
<evidence type="ECO:0000256" key="5">
    <source>
        <dbReference type="ARBA" id="ARBA00022723"/>
    </source>
</evidence>
<dbReference type="InterPro" id="IPR036412">
    <property type="entry name" value="HAD-like_sf"/>
</dbReference>
<dbReference type="GO" id="GO:0046872">
    <property type="term" value="F:metal ion binding"/>
    <property type="evidence" value="ECO:0007669"/>
    <property type="project" value="UniProtKB-KW"/>
</dbReference>
<keyword evidence="10 12" id="KW-1133">Transmembrane helix</keyword>
<dbReference type="InterPro" id="IPR023298">
    <property type="entry name" value="ATPase_P-typ_TM_dom_sf"/>
</dbReference>
<dbReference type="PRINTS" id="PR00119">
    <property type="entry name" value="CATATPASE"/>
</dbReference>
<dbReference type="Gene3D" id="3.40.50.1000">
    <property type="entry name" value="HAD superfamily/HAD-like"/>
    <property type="match status" value="1"/>
</dbReference>
<dbReference type="GO" id="GO:0008553">
    <property type="term" value="F:P-type proton-exporting transporter activity"/>
    <property type="evidence" value="ECO:0007669"/>
    <property type="project" value="InterPro"/>
</dbReference>
<name>A0A1G5ZNU8_9HYPH</name>
<keyword evidence="5" id="KW-0479">Metal-binding</keyword>
<evidence type="ECO:0000256" key="10">
    <source>
        <dbReference type="ARBA" id="ARBA00022989"/>
    </source>
</evidence>
<gene>
    <name evidence="14" type="ORF">SAMN02927914_05649</name>
</gene>
<dbReference type="Gene3D" id="2.70.150.10">
    <property type="entry name" value="Calcium-transporting ATPase, cytoplasmic transduction domain A"/>
    <property type="match status" value="1"/>
</dbReference>
<dbReference type="InterPro" id="IPR018303">
    <property type="entry name" value="ATPase_P-typ_P_site"/>
</dbReference>
<dbReference type="Pfam" id="PF00690">
    <property type="entry name" value="Cation_ATPase_N"/>
    <property type="match status" value="1"/>
</dbReference>
<evidence type="ECO:0000256" key="8">
    <source>
        <dbReference type="ARBA" id="ARBA00022842"/>
    </source>
</evidence>
<dbReference type="InterPro" id="IPR023214">
    <property type="entry name" value="HAD_sf"/>
</dbReference>
<keyword evidence="11 12" id="KW-0472">Membrane</keyword>
<evidence type="ECO:0000256" key="7">
    <source>
        <dbReference type="ARBA" id="ARBA00022840"/>
    </source>
</evidence>
<dbReference type="EMBL" id="FMXM01000024">
    <property type="protein sequence ID" value="SDA96491.1"/>
    <property type="molecule type" value="Genomic_DNA"/>
</dbReference>
<dbReference type="Pfam" id="PF00702">
    <property type="entry name" value="Hydrolase"/>
    <property type="match status" value="1"/>
</dbReference>
<evidence type="ECO:0000256" key="4">
    <source>
        <dbReference type="ARBA" id="ARBA00022692"/>
    </source>
</evidence>
<evidence type="ECO:0000313" key="14">
    <source>
        <dbReference type="EMBL" id="SDA96491.1"/>
    </source>
</evidence>
<accession>A0A1G5ZNU8</accession>
<evidence type="ECO:0000256" key="2">
    <source>
        <dbReference type="ARBA" id="ARBA00008804"/>
    </source>
</evidence>
<dbReference type="GO" id="GO:0016020">
    <property type="term" value="C:membrane"/>
    <property type="evidence" value="ECO:0007669"/>
    <property type="project" value="UniProtKB-SubCell"/>
</dbReference>
<evidence type="ECO:0000259" key="13">
    <source>
        <dbReference type="SMART" id="SM00831"/>
    </source>
</evidence>
<dbReference type="InterPro" id="IPR059000">
    <property type="entry name" value="ATPase_P-type_domA"/>
</dbReference>
<feature type="transmembrane region" description="Helical" evidence="12">
    <location>
        <begin position="728"/>
        <end position="748"/>
    </location>
</feature>
<feature type="transmembrane region" description="Helical" evidence="12">
    <location>
        <begin position="245"/>
        <end position="266"/>
    </location>
</feature>
<evidence type="ECO:0000256" key="9">
    <source>
        <dbReference type="ARBA" id="ARBA00022967"/>
    </source>
</evidence>
<keyword evidence="7" id="KW-0067">ATP-binding</keyword>
<dbReference type="NCBIfam" id="TIGR01647">
    <property type="entry name" value="ATPase-IIIA_H"/>
    <property type="match status" value="1"/>
</dbReference>
<dbReference type="FunFam" id="3.40.50.1000:FF:000211">
    <property type="entry name" value="Plasma membrane ATPase"/>
    <property type="match status" value="1"/>
</dbReference>
<keyword evidence="6" id="KW-0547">Nucleotide-binding</keyword>
<dbReference type="GO" id="GO:0005524">
    <property type="term" value="F:ATP binding"/>
    <property type="evidence" value="ECO:0007669"/>
    <property type="project" value="UniProtKB-KW"/>
</dbReference>
<dbReference type="SUPFAM" id="SSF56784">
    <property type="entry name" value="HAD-like"/>
    <property type="match status" value="1"/>
</dbReference>
<evidence type="ECO:0000313" key="15">
    <source>
        <dbReference type="Proteomes" id="UP000198588"/>
    </source>
</evidence>
<protein>
    <submittedName>
        <fullName evidence="14">Plasma-membrane proton-efflux P-type ATPase</fullName>
    </submittedName>
</protein>
<dbReference type="SFLD" id="SFLDS00003">
    <property type="entry name" value="Haloacid_Dehalogenase"/>
    <property type="match status" value="1"/>
</dbReference>
<keyword evidence="9" id="KW-1278">Translocase</keyword>
<dbReference type="InterPro" id="IPR001757">
    <property type="entry name" value="P_typ_ATPase"/>
</dbReference>
<evidence type="ECO:0000256" key="11">
    <source>
        <dbReference type="ARBA" id="ARBA00023136"/>
    </source>
</evidence>
<dbReference type="SUPFAM" id="SSF81665">
    <property type="entry name" value="Calcium ATPase, transmembrane domain M"/>
    <property type="match status" value="1"/>
</dbReference>
<dbReference type="InterPro" id="IPR004014">
    <property type="entry name" value="ATPase_P-typ_cation-transptr_N"/>
</dbReference>
<dbReference type="SFLD" id="SFLDF00027">
    <property type="entry name" value="p-type_atpase"/>
    <property type="match status" value="1"/>
</dbReference>
<evidence type="ECO:0000256" key="6">
    <source>
        <dbReference type="ARBA" id="ARBA00022741"/>
    </source>
</evidence>
<dbReference type="PRINTS" id="PR00120">
    <property type="entry name" value="HATPASE"/>
</dbReference>